<evidence type="ECO:0000256" key="2">
    <source>
        <dbReference type="ARBA" id="ARBA00022448"/>
    </source>
</evidence>
<dbReference type="Pfam" id="PF00766">
    <property type="entry name" value="ETF_alpha"/>
    <property type="match status" value="1"/>
</dbReference>
<dbReference type="InterPro" id="IPR014729">
    <property type="entry name" value="Rossmann-like_a/b/a_fold"/>
</dbReference>
<protein>
    <submittedName>
        <fullName evidence="7">Electron transfer flavoprotein alpha subunit</fullName>
    </submittedName>
</protein>
<name>A0ABQ0JVA2_9BACT</name>
<feature type="domain" description="Electron transfer flavoprotein alpha/beta-subunit N-terminal" evidence="6">
    <location>
        <begin position="29"/>
        <end position="226"/>
    </location>
</feature>
<keyword evidence="8" id="KW-1185">Reference proteome</keyword>
<dbReference type="InterPro" id="IPR014730">
    <property type="entry name" value="ETF_a/b_N"/>
</dbReference>
<dbReference type="InterPro" id="IPR014731">
    <property type="entry name" value="ETF_asu_C"/>
</dbReference>
<dbReference type="Gene3D" id="3.40.50.620">
    <property type="entry name" value="HUPs"/>
    <property type="match status" value="2"/>
</dbReference>
<keyword evidence="2" id="KW-0813">Transport</keyword>
<reference evidence="8" key="1">
    <citation type="journal article" date="2015" name="Genome Announc.">
        <title>Draft Genome Sequence of an Anaerobic Ammonium-Oxidizing Bacterium, "Candidatus Brocadia sinica".</title>
        <authorList>
            <person name="Oshiki M."/>
            <person name="Shinyako-Hata K."/>
            <person name="Satoh H."/>
            <person name="Okabe S."/>
        </authorList>
    </citation>
    <scope>NUCLEOTIDE SEQUENCE [LARGE SCALE GENOMIC DNA]</scope>
    <source>
        <strain evidence="8">JPN1</strain>
    </source>
</reference>
<dbReference type="PROSITE" id="PS00696">
    <property type="entry name" value="ETF_ALPHA"/>
    <property type="match status" value="1"/>
</dbReference>
<dbReference type="PANTHER" id="PTHR43153:SF1">
    <property type="entry name" value="ELECTRON TRANSFER FLAVOPROTEIN SUBUNIT ALPHA, MITOCHONDRIAL"/>
    <property type="match status" value="1"/>
</dbReference>
<evidence type="ECO:0000256" key="3">
    <source>
        <dbReference type="ARBA" id="ARBA00022630"/>
    </source>
</evidence>
<feature type="domain" description="Electron transfer flavoprotein alpha/beta-subunit N-terminal" evidence="6">
    <location>
        <begin position="364"/>
        <end position="558"/>
    </location>
</feature>
<dbReference type="SUPFAM" id="SSF52467">
    <property type="entry name" value="DHS-like NAD/FAD-binding domain"/>
    <property type="match status" value="1"/>
</dbReference>
<dbReference type="SMART" id="SM00893">
    <property type="entry name" value="ETF"/>
    <property type="match status" value="2"/>
</dbReference>
<gene>
    <name evidence="7" type="ORF">BROSI_A1177</name>
</gene>
<proteinExistence type="inferred from homology"/>
<keyword evidence="4" id="KW-0274">FAD</keyword>
<keyword evidence="3" id="KW-0285">Flavoprotein</keyword>
<keyword evidence="5" id="KW-0249">Electron transport</keyword>
<comment type="similarity">
    <text evidence="1">Belongs to the ETF alpha-subunit/FixB family.</text>
</comment>
<dbReference type="PANTHER" id="PTHR43153">
    <property type="entry name" value="ELECTRON TRANSFER FLAVOPROTEIN ALPHA"/>
    <property type="match status" value="1"/>
</dbReference>
<sequence>MYVMSNYIVLVKQVPDVTQITGNALDPETGTLKRGVLPSVINKLDTDALAFASKMRQISPGKIVCLTMGPPMAKDILIYSLTRCADSAVLLTDKALGGADTPATANPLAYAIRRIVRDMFSGNDDYAVIAGMQSVDGDTAQVPPQVAEELQIPCIAYATDVEFIDDKFRIKKIVAGGNQWVIPKTFPYVITIANYEYPLFASFQRSRWANKFTVTNWSAEDIKPTLFGANGSKTRVIRVFPPPKSARKNKQIFTIDEFVTELMMDYKKGGFHSAFETEGTDYVLPSKRAGDPFNRDYEFTDKEMTLFKKVAQALSKLGVIDVHQLHESLVDKIQELLGEKTPKRMILEMFEGYKITQPAYAGDVWVIAEHDGEKTIDVTSELLGKANSLAKSLQVKVGAVIAGHTCRHMSDGLVAAGADDVHVIEDELLKEFRPVPYRKVIAEVIEKHNPQIVLFGATPQGRVLAPMVAYRLGCGLTADCTGLDIRDNTRRGAIAILMQTRPALGGNVMATICTINSQIQMATARPGVMKRMKPEPSRKGNIIEHRAALSESDIDFDIVSTELSGGSAKLTTADVIVSGGKGLRNRDTYNKLVSDLSIALQEKLHCQVERGASRAAVEHGFIDRIHQVGQTGTAVSPKLYIALGISGAIQHLIGIENAGIIVAVNSDPQAPIFKHSDYYIIGNAEEIVPKIIEALR</sequence>
<dbReference type="EMBL" id="BAFN01000001">
    <property type="protein sequence ID" value="GAN32662.1"/>
    <property type="molecule type" value="Genomic_DNA"/>
</dbReference>
<dbReference type="InterPro" id="IPR018206">
    <property type="entry name" value="ETF_asu_C_CS"/>
</dbReference>
<dbReference type="Proteomes" id="UP000032309">
    <property type="component" value="Unassembled WGS sequence"/>
</dbReference>
<dbReference type="InterPro" id="IPR001308">
    <property type="entry name" value="ETF_a/FixB"/>
</dbReference>
<dbReference type="Gene3D" id="3.40.50.1220">
    <property type="entry name" value="TPP-binding domain"/>
    <property type="match status" value="1"/>
</dbReference>
<evidence type="ECO:0000256" key="1">
    <source>
        <dbReference type="ARBA" id="ARBA00005817"/>
    </source>
</evidence>
<organism evidence="7 8">
    <name type="scientific">Candidatus Brocadia sinica JPN1</name>
    <dbReference type="NCBI Taxonomy" id="1197129"/>
    <lineage>
        <taxon>Bacteria</taxon>
        <taxon>Pseudomonadati</taxon>
        <taxon>Planctomycetota</taxon>
        <taxon>Candidatus Brocadiia</taxon>
        <taxon>Candidatus Brocadiales</taxon>
        <taxon>Candidatus Brocadiaceae</taxon>
        <taxon>Candidatus Brocadia</taxon>
    </lineage>
</organism>
<dbReference type="InterPro" id="IPR033947">
    <property type="entry name" value="ETF_alpha_N"/>
</dbReference>
<dbReference type="CDD" id="cd01715">
    <property type="entry name" value="ETF_alpha"/>
    <property type="match status" value="1"/>
</dbReference>
<evidence type="ECO:0000256" key="5">
    <source>
        <dbReference type="ARBA" id="ARBA00022982"/>
    </source>
</evidence>
<evidence type="ECO:0000256" key="4">
    <source>
        <dbReference type="ARBA" id="ARBA00022827"/>
    </source>
</evidence>
<dbReference type="SUPFAM" id="SSF52402">
    <property type="entry name" value="Adenine nucleotide alpha hydrolases-like"/>
    <property type="match status" value="2"/>
</dbReference>
<evidence type="ECO:0000313" key="8">
    <source>
        <dbReference type="Proteomes" id="UP000032309"/>
    </source>
</evidence>
<comment type="caution">
    <text evidence="7">The sequence shown here is derived from an EMBL/GenBank/DDBJ whole genome shotgun (WGS) entry which is preliminary data.</text>
</comment>
<accession>A0ABQ0JVA2</accession>
<dbReference type="Pfam" id="PF01012">
    <property type="entry name" value="ETF"/>
    <property type="match status" value="2"/>
</dbReference>
<dbReference type="InterPro" id="IPR029035">
    <property type="entry name" value="DHS-like_NAD/FAD-binding_dom"/>
</dbReference>
<evidence type="ECO:0000313" key="7">
    <source>
        <dbReference type="EMBL" id="GAN32662.1"/>
    </source>
</evidence>
<evidence type="ECO:0000259" key="6">
    <source>
        <dbReference type="SMART" id="SM00893"/>
    </source>
</evidence>